<organism evidence="1 2">
    <name type="scientific">Sporocytophaga myxococcoides</name>
    <dbReference type="NCBI Taxonomy" id="153721"/>
    <lineage>
        <taxon>Bacteria</taxon>
        <taxon>Pseudomonadati</taxon>
        <taxon>Bacteroidota</taxon>
        <taxon>Cytophagia</taxon>
        <taxon>Cytophagales</taxon>
        <taxon>Cytophagaceae</taxon>
        <taxon>Sporocytophaga</taxon>
    </lineage>
</organism>
<dbReference type="OrthoDB" id="983143at2"/>
<dbReference type="InterPro" id="IPR043741">
    <property type="entry name" value="DUF5686"/>
</dbReference>
<evidence type="ECO:0008006" key="3">
    <source>
        <dbReference type="Google" id="ProtNLM"/>
    </source>
</evidence>
<dbReference type="Gene3D" id="2.60.40.1120">
    <property type="entry name" value="Carboxypeptidase-like, regulatory domain"/>
    <property type="match status" value="1"/>
</dbReference>
<dbReference type="Proteomes" id="UP000030185">
    <property type="component" value="Unassembled WGS sequence"/>
</dbReference>
<keyword evidence="2" id="KW-1185">Reference proteome</keyword>
<gene>
    <name evidence="1" type="ORF">MYP_3471</name>
</gene>
<dbReference type="eggNOG" id="COG4775">
    <property type="taxonomic scope" value="Bacteria"/>
</dbReference>
<sequence length="826" mass="94458">MQIFCGLTANAQEITVKGKVTDSETGEGIPFANVVERKSNQATLTDFEGYYSLKVNQGADSITVLFIGYLPKSKAINKNLSNQVLDFQISPEVKNLEEVTVVAGENPAFRILRKVIDNKDKNDYRRLDAYEYESYSKIELSIDNITEKFRKRKIMSKLVQVFDSLKIIAGDEGKPILPVFMSESVSKFYHRTSPDKTSEHIIATNVKGVGVDDGTLVSQLIGSTFQQYNFYKNRLGILNKDFISPISDGWNSSYNYWLVDSAFMDGKWCYKLEFKPKRAQDLAFNGFMWIADTTFALKQIDVTVNRDANLNYIDKIKIQQELAPTEAGPWLPVKSRILIDIDEVGETSPGMLAKFYTSNKKIEINKPKPLKFYDSLLEVEEDAQQKGQEYWQQNRHDSLTATEQNVYNMIDSVNNVPVVKTYVEIVNIFINGYKKVGKIDVGPYLMAYANNNIEGNRFRLGFRTNIDFSKKWVFKGYLAYGTKDSYGLNGFKYSAGASYIFSRKPWTVATIERKADIEQLGVATENITSNALFLAFTRWGTLRGPYWSEQNTFSFQSEIKKDFTPKIQLRTRYLNPIFPFAYYSSLKNGDSTLKSTIQTTELTLETRITKDEIFVQNDNERISLGTKKWPVLTIGVTQGIKGFLGGDFNYTRLNLHVNDMIQLGILGRGYYDIFAGKIFSKVPYPLLNIPLGNQTIFFTNFAYNQMNYFEFINDSYAGIKYRQYFEGLFFNRVPLLKKLKWRFVGSANVLFGGISKANKELIAKETSAGEETPQFNYLGAKPYVEVGYGIENIFKIFRVDFVHRLTYLNQPDVRKFGVKVSVQFVL</sequence>
<evidence type="ECO:0000313" key="2">
    <source>
        <dbReference type="Proteomes" id="UP000030185"/>
    </source>
</evidence>
<dbReference type="Pfam" id="PF18939">
    <property type="entry name" value="DUF5686"/>
    <property type="match status" value="1"/>
</dbReference>
<dbReference type="AlphaFoldDB" id="A0A098LIP2"/>
<reference evidence="1 2" key="1">
    <citation type="submission" date="2014-09" db="EMBL/GenBank/DDBJ databases">
        <title>Sporocytophaga myxococcoides PG-01 genome sequencing.</title>
        <authorList>
            <person name="Liu L."/>
            <person name="Gao P.J."/>
            <person name="Chen G.J."/>
            <person name="Wang L.S."/>
        </authorList>
    </citation>
    <scope>NUCLEOTIDE SEQUENCE [LARGE SCALE GENOMIC DNA]</scope>
    <source>
        <strain evidence="1 2">PG-01</strain>
    </source>
</reference>
<protein>
    <recommendedName>
        <fullName evidence="3">Outer membrane protein</fullName>
    </recommendedName>
</protein>
<name>A0A098LIP2_9BACT</name>
<comment type="caution">
    <text evidence="1">The sequence shown here is derived from an EMBL/GenBank/DDBJ whole genome shotgun (WGS) entry which is preliminary data.</text>
</comment>
<dbReference type="EMBL" id="BBLT01000007">
    <property type="protein sequence ID" value="GAL86242.1"/>
    <property type="molecule type" value="Genomic_DNA"/>
</dbReference>
<dbReference type="STRING" id="153721.MYP_3471"/>
<proteinExistence type="predicted"/>
<dbReference type="RefSeq" id="WP_045465822.1">
    <property type="nucleotide sequence ID" value="NZ_BBLT01000007.1"/>
</dbReference>
<evidence type="ECO:0000313" key="1">
    <source>
        <dbReference type="EMBL" id="GAL86242.1"/>
    </source>
</evidence>
<dbReference type="InterPro" id="IPR008969">
    <property type="entry name" value="CarboxyPept-like_regulatory"/>
</dbReference>
<accession>A0A098LIP2</accession>
<dbReference type="Pfam" id="PF13715">
    <property type="entry name" value="CarbopepD_reg_2"/>
    <property type="match status" value="1"/>
</dbReference>
<dbReference type="SUPFAM" id="SSF49464">
    <property type="entry name" value="Carboxypeptidase regulatory domain-like"/>
    <property type="match status" value="1"/>
</dbReference>